<keyword evidence="3" id="KW-1185">Reference proteome</keyword>
<keyword evidence="1" id="KW-1133">Transmembrane helix</keyword>
<reference evidence="2" key="1">
    <citation type="submission" date="2023-04" db="EMBL/GenBank/DDBJ databases">
        <authorList>
            <person name="Vijverberg K."/>
            <person name="Xiong W."/>
            <person name="Schranz E."/>
        </authorList>
    </citation>
    <scope>NUCLEOTIDE SEQUENCE</scope>
</reference>
<keyword evidence="1" id="KW-0472">Membrane</keyword>
<gene>
    <name evidence="2" type="ORF">LSALG_LOCUS31161</name>
</gene>
<evidence type="ECO:0000313" key="2">
    <source>
        <dbReference type="EMBL" id="CAI9292061.1"/>
    </source>
</evidence>
<proteinExistence type="predicted"/>
<evidence type="ECO:0008006" key="4">
    <source>
        <dbReference type="Google" id="ProtNLM"/>
    </source>
</evidence>
<protein>
    <recommendedName>
        <fullName evidence="4">Transmembrane protein</fullName>
    </recommendedName>
</protein>
<accession>A0AA36ED49</accession>
<feature type="transmembrane region" description="Helical" evidence="1">
    <location>
        <begin position="100"/>
        <end position="121"/>
    </location>
</feature>
<feature type="transmembrane region" description="Helical" evidence="1">
    <location>
        <begin position="56"/>
        <end position="77"/>
    </location>
</feature>
<evidence type="ECO:0000256" key="1">
    <source>
        <dbReference type="SAM" id="Phobius"/>
    </source>
</evidence>
<sequence length="178" mass="20540">MLLRSSSKLPPNLSYRRSILPSSLVIFSISSLFPSPSISGHVFTNSTKRTRALNHISINVIKLFFFVLQRFFSLQYLQKLIPKLTRVNRRSKITLKDNRVSALCLFFASITVSSSFIFSVFHQKKRGAKARAVLHEAWCEKLHNNRIFKEGPTTSFRSQRRNLPRLVEFLEVATKQLV</sequence>
<dbReference type="EMBL" id="OX465083">
    <property type="protein sequence ID" value="CAI9292061.1"/>
    <property type="molecule type" value="Genomic_DNA"/>
</dbReference>
<dbReference type="Proteomes" id="UP001177003">
    <property type="component" value="Chromosome 7"/>
</dbReference>
<keyword evidence="1" id="KW-0812">Transmembrane</keyword>
<organism evidence="2 3">
    <name type="scientific">Lactuca saligna</name>
    <name type="common">Willowleaf lettuce</name>
    <dbReference type="NCBI Taxonomy" id="75948"/>
    <lineage>
        <taxon>Eukaryota</taxon>
        <taxon>Viridiplantae</taxon>
        <taxon>Streptophyta</taxon>
        <taxon>Embryophyta</taxon>
        <taxon>Tracheophyta</taxon>
        <taxon>Spermatophyta</taxon>
        <taxon>Magnoliopsida</taxon>
        <taxon>eudicotyledons</taxon>
        <taxon>Gunneridae</taxon>
        <taxon>Pentapetalae</taxon>
        <taxon>asterids</taxon>
        <taxon>campanulids</taxon>
        <taxon>Asterales</taxon>
        <taxon>Asteraceae</taxon>
        <taxon>Cichorioideae</taxon>
        <taxon>Cichorieae</taxon>
        <taxon>Lactucinae</taxon>
        <taxon>Lactuca</taxon>
    </lineage>
</organism>
<dbReference type="AlphaFoldDB" id="A0AA36ED49"/>
<name>A0AA36ED49_LACSI</name>
<evidence type="ECO:0000313" key="3">
    <source>
        <dbReference type="Proteomes" id="UP001177003"/>
    </source>
</evidence>